<organism evidence="1 2">
    <name type="scientific">Etheostoma spectabile</name>
    <name type="common">orangethroat darter</name>
    <dbReference type="NCBI Taxonomy" id="54343"/>
    <lineage>
        <taxon>Eukaryota</taxon>
        <taxon>Metazoa</taxon>
        <taxon>Chordata</taxon>
        <taxon>Craniata</taxon>
        <taxon>Vertebrata</taxon>
        <taxon>Euteleostomi</taxon>
        <taxon>Actinopterygii</taxon>
        <taxon>Neopterygii</taxon>
        <taxon>Teleostei</taxon>
        <taxon>Neoteleostei</taxon>
        <taxon>Acanthomorphata</taxon>
        <taxon>Eupercaria</taxon>
        <taxon>Perciformes</taxon>
        <taxon>Percoidei</taxon>
        <taxon>Percidae</taxon>
        <taxon>Etheostomatinae</taxon>
        <taxon>Etheostoma</taxon>
    </lineage>
</organism>
<comment type="caution">
    <text evidence="1">The sequence shown here is derived from an EMBL/GenBank/DDBJ whole genome shotgun (WGS) entry which is preliminary data.</text>
</comment>
<keyword evidence="2" id="KW-1185">Reference proteome</keyword>
<sequence length="99" mass="10475">MSAVLAITDRRSALFQILFAVFDSLEGFVIVMVQEAVKCRVVDRQEDANGDSGGSFQNGHAQLMGVASVSVQTLAGLLTEESWQLLSGPPVPVAPKALS</sequence>
<protein>
    <submittedName>
        <fullName evidence="1">Uncharacterized protein</fullName>
    </submittedName>
</protein>
<evidence type="ECO:0000313" key="1">
    <source>
        <dbReference type="EMBL" id="KAA8591966.1"/>
    </source>
</evidence>
<proteinExistence type="predicted"/>
<dbReference type="EMBL" id="VOFY01000006">
    <property type="protein sequence ID" value="KAA8591966.1"/>
    <property type="molecule type" value="Genomic_DNA"/>
</dbReference>
<reference evidence="1 2" key="1">
    <citation type="submission" date="2019-08" db="EMBL/GenBank/DDBJ databases">
        <title>A chromosome-level genome assembly, high-density linkage maps, and genome scans reveal the genomic architecture of hybrid incompatibilities underlying speciation via character displacement in darters (Percidae: Etheostominae).</title>
        <authorList>
            <person name="Moran R.L."/>
            <person name="Catchen J.M."/>
            <person name="Fuller R.C."/>
        </authorList>
    </citation>
    <scope>NUCLEOTIDE SEQUENCE [LARGE SCALE GENOMIC DNA]</scope>
    <source>
        <strain evidence="1">EspeVRDwgs_2016</strain>
        <tissue evidence="1">Muscle</tissue>
    </source>
</reference>
<evidence type="ECO:0000313" key="2">
    <source>
        <dbReference type="Proteomes" id="UP000327493"/>
    </source>
</evidence>
<accession>A0A5J5DF77</accession>
<name>A0A5J5DF77_9PERO</name>
<dbReference type="AlphaFoldDB" id="A0A5J5DF77"/>
<gene>
    <name evidence="1" type="ORF">FQN60_017340</name>
</gene>
<dbReference type="Proteomes" id="UP000327493">
    <property type="component" value="Chromosome 6"/>
</dbReference>